<proteinExistence type="predicted"/>
<evidence type="ECO:0000313" key="2">
    <source>
        <dbReference type="EMBL" id="MBW48619.1"/>
    </source>
</evidence>
<reference evidence="2" key="1">
    <citation type="submission" date="2018-01" db="EMBL/GenBank/DDBJ databases">
        <title>An insight into the sialome of Amazonian anophelines.</title>
        <authorList>
            <person name="Ribeiro J.M."/>
            <person name="Scarpassa V."/>
            <person name="Calvo E."/>
        </authorList>
    </citation>
    <scope>NUCLEOTIDE SEQUENCE</scope>
    <source>
        <tissue evidence="2">Salivary glands</tissue>
    </source>
</reference>
<accession>A0A2M4B6E0</accession>
<evidence type="ECO:0000256" key="1">
    <source>
        <dbReference type="SAM" id="SignalP"/>
    </source>
</evidence>
<feature type="chain" id="PRO_5014850313" evidence="1">
    <location>
        <begin position="20"/>
        <end position="88"/>
    </location>
</feature>
<organism evidence="2">
    <name type="scientific">Anopheles triannulatus</name>
    <dbReference type="NCBI Taxonomy" id="58253"/>
    <lineage>
        <taxon>Eukaryota</taxon>
        <taxon>Metazoa</taxon>
        <taxon>Ecdysozoa</taxon>
        <taxon>Arthropoda</taxon>
        <taxon>Hexapoda</taxon>
        <taxon>Insecta</taxon>
        <taxon>Pterygota</taxon>
        <taxon>Neoptera</taxon>
        <taxon>Endopterygota</taxon>
        <taxon>Diptera</taxon>
        <taxon>Nematocera</taxon>
        <taxon>Culicoidea</taxon>
        <taxon>Culicidae</taxon>
        <taxon>Anophelinae</taxon>
        <taxon>Anopheles</taxon>
    </lineage>
</organism>
<keyword evidence="1" id="KW-0732">Signal</keyword>
<dbReference type="EMBL" id="GGFK01015298">
    <property type="protein sequence ID" value="MBW48619.1"/>
    <property type="molecule type" value="Transcribed_RNA"/>
</dbReference>
<protein>
    <submittedName>
        <fullName evidence="2">Putative secreted protein</fullName>
    </submittedName>
</protein>
<sequence length="88" mass="9974">MISCWPQLTLSLMSFRVWAFRSFFCPVSSLPFPQPHFHRCYYSRPAHARISFFGASSRMPRIWAKPNSIIDSTAGAGKQLAEHQAKAG</sequence>
<name>A0A2M4B6E0_9DIPT</name>
<feature type="signal peptide" evidence="1">
    <location>
        <begin position="1"/>
        <end position="19"/>
    </location>
</feature>
<dbReference type="AlphaFoldDB" id="A0A2M4B6E0"/>